<keyword evidence="1" id="KW-0067">ATP-binding</keyword>
<keyword evidence="1" id="KW-0547">Nucleotide-binding</keyword>
<reference evidence="1 2" key="1">
    <citation type="submission" date="2017-08" db="EMBL/GenBank/DDBJ databases">
        <title>Infants hospitalized years apart are colonized by the same room-sourced microbial strains.</title>
        <authorList>
            <person name="Brooks B."/>
            <person name="Olm M.R."/>
            <person name="Firek B.A."/>
            <person name="Baker R."/>
            <person name="Thomas B.C."/>
            <person name="Morowitz M.J."/>
            <person name="Banfield J.F."/>
        </authorList>
    </citation>
    <scope>NUCLEOTIDE SEQUENCE [LARGE SCALE GENOMIC DNA]</scope>
    <source>
        <strain evidence="1">S2_005_003_R2_41</strain>
    </source>
</reference>
<accession>A0A2W5Q1M2</accession>
<protein>
    <submittedName>
        <fullName evidence="1">ABC transporter ATP-binding protein</fullName>
    </submittedName>
</protein>
<gene>
    <name evidence="1" type="ORF">DI563_16795</name>
</gene>
<dbReference type="Proteomes" id="UP000249135">
    <property type="component" value="Unassembled WGS sequence"/>
</dbReference>
<name>A0A2W5Q1M2_VARPD</name>
<evidence type="ECO:0000313" key="1">
    <source>
        <dbReference type="EMBL" id="PZQ72201.1"/>
    </source>
</evidence>
<dbReference type="EMBL" id="QFPP01000227">
    <property type="protein sequence ID" value="PZQ72201.1"/>
    <property type="molecule type" value="Genomic_DNA"/>
</dbReference>
<evidence type="ECO:0000313" key="2">
    <source>
        <dbReference type="Proteomes" id="UP000249135"/>
    </source>
</evidence>
<proteinExistence type="predicted"/>
<feature type="non-terminal residue" evidence="1">
    <location>
        <position position="33"/>
    </location>
</feature>
<organism evidence="1 2">
    <name type="scientific">Variovorax paradoxus</name>
    <dbReference type="NCBI Taxonomy" id="34073"/>
    <lineage>
        <taxon>Bacteria</taxon>
        <taxon>Pseudomonadati</taxon>
        <taxon>Pseudomonadota</taxon>
        <taxon>Betaproteobacteria</taxon>
        <taxon>Burkholderiales</taxon>
        <taxon>Comamonadaceae</taxon>
        <taxon>Variovorax</taxon>
    </lineage>
</organism>
<comment type="caution">
    <text evidence="1">The sequence shown here is derived from an EMBL/GenBank/DDBJ whole genome shotgun (WGS) entry which is preliminary data.</text>
</comment>
<dbReference type="AlphaFoldDB" id="A0A2W5Q1M2"/>
<sequence>MARKTGDVILDVQNISLSFGGVKALTDISFDVR</sequence>
<dbReference type="GO" id="GO:0005524">
    <property type="term" value="F:ATP binding"/>
    <property type="evidence" value="ECO:0007669"/>
    <property type="project" value="UniProtKB-KW"/>
</dbReference>